<keyword evidence="6" id="KW-1185">Reference proteome</keyword>
<dbReference type="Pfam" id="PF00101">
    <property type="entry name" value="RuBisCO_small"/>
    <property type="match status" value="1"/>
</dbReference>
<dbReference type="InterPro" id="IPR024681">
    <property type="entry name" value="RuBisCO_ssu"/>
</dbReference>
<keyword evidence="2 3" id="KW-0120">Carbon dioxide fixation</keyword>
<dbReference type="GO" id="GO:0019253">
    <property type="term" value="P:reductive pentose-phosphate cycle"/>
    <property type="evidence" value="ECO:0007669"/>
    <property type="project" value="UniProtKB-UniRule"/>
</dbReference>
<dbReference type="SUPFAM" id="SSF55239">
    <property type="entry name" value="RuBisCO, small subunit"/>
    <property type="match status" value="1"/>
</dbReference>
<dbReference type="SMART" id="SM00961">
    <property type="entry name" value="RuBisCO_small"/>
    <property type="match status" value="1"/>
</dbReference>
<feature type="domain" description="Ribulose bisphosphate carboxylase small subunit" evidence="4">
    <location>
        <begin position="17"/>
        <end position="114"/>
    </location>
</feature>
<comment type="caution">
    <text evidence="5">The sequence shown here is derived from an EMBL/GenBank/DDBJ whole genome shotgun (WGS) entry which is preliminary data.</text>
</comment>
<evidence type="ECO:0000256" key="1">
    <source>
        <dbReference type="ARBA" id="ARBA00022567"/>
    </source>
</evidence>
<dbReference type="InterPro" id="IPR000894">
    <property type="entry name" value="RuBisCO_ssu_dom"/>
</dbReference>
<evidence type="ECO:0000256" key="2">
    <source>
        <dbReference type="ARBA" id="ARBA00023300"/>
    </source>
</evidence>
<dbReference type="InterPro" id="IPR036385">
    <property type="entry name" value="RuBisCO_ssu_sf"/>
</dbReference>
<dbReference type="EMBL" id="SLXP01000007">
    <property type="protein sequence ID" value="TCP40439.1"/>
    <property type="molecule type" value="Genomic_DNA"/>
</dbReference>
<dbReference type="HAMAP" id="MF_00859">
    <property type="entry name" value="RuBisCO_S_bact"/>
    <property type="match status" value="1"/>
</dbReference>
<gene>
    <name evidence="3" type="primary">cbbS</name>
    <name evidence="5" type="ORF">EV662_10748</name>
</gene>
<protein>
    <recommendedName>
        <fullName evidence="3">Ribulose bisphosphate carboxylase small subunit</fullName>
        <shortName evidence="3">RuBisCO small subunit</shortName>
    </recommendedName>
</protein>
<organism evidence="5 6">
    <name type="scientific">Rhodovulum marinum</name>
    <dbReference type="NCBI Taxonomy" id="320662"/>
    <lineage>
        <taxon>Bacteria</taxon>
        <taxon>Pseudomonadati</taxon>
        <taxon>Pseudomonadota</taxon>
        <taxon>Alphaproteobacteria</taxon>
        <taxon>Rhodobacterales</taxon>
        <taxon>Paracoccaceae</taxon>
        <taxon>Rhodovulum</taxon>
    </lineage>
</organism>
<comment type="subunit">
    <text evidence="3">Heterohexadecamer of 8 large and 8 small subunits.</text>
</comment>
<comment type="function">
    <text evidence="3">RuBisCO catalyzes two reactions: the carboxylation of D-ribulose 1,5-bisphosphate, the primary event in carbon dioxide fixation, as well as the oxidative fragmentation of the pentose substrate. Both reactions occur simultaneously and in competition at the same active site. Although the small subunit is not catalytic it is essential for maximal activity.</text>
</comment>
<sequence length="117" mass="13335">MSVQDYTSRLSDPASRKMGTFSYLPEMDDAQIRKQVEWIVKHGWNPAVEHTEPEHATSNYWYMWKLPMFGETDVDAILAEIKACAEANPGNHVRLIGYNNFTQSQGANMVVVRGKMV</sequence>
<dbReference type="OrthoDB" id="9788955at2"/>
<evidence type="ECO:0000313" key="5">
    <source>
        <dbReference type="EMBL" id="TCP40439.1"/>
    </source>
</evidence>
<evidence type="ECO:0000259" key="4">
    <source>
        <dbReference type="SMART" id="SM00961"/>
    </source>
</evidence>
<evidence type="ECO:0000313" key="6">
    <source>
        <dbReference type="Proteomes" id="UP000294835"/>
    </source>
</evidence>
<dbReference type="GO" id="GO:0016984">
    <property type="term" value="F:ribulose-bisphosphate carboxylase activity"/>
    <property type="evidence" value="ECO:0007669"/>
    <property type="project" value="UniProtKB-UniRule"/>
</dbReference>
<dbReference type="Gene3D" id="3.30.190.10">
    <property type="entry name" value="Ribulose bisphosphate carboxylase, small subunit"/>
    <property type="match status" value="1"/>
</dbReference>
<accession>A0A4R2PWT5</accession>
<dbReference type="CDD" id="cd03527">
    <property type="entry name" value="RuBisCO_small"/>
    <property type="match status" value="1"/>
</dbReference>
<name>A0A4R2PWT5_9RHOB</name>
<dbReference type="AlphaFoldDB" id="A0A4R2PWT5"/>
<reference evidence="5 6" key="1">
    <citation type="submission" date="2019-03" db="EMBL/GenBank/DDBJ databases">
        <title>Genomic Encyclopedia of Type Strains, Phase IV (KMG-IV): sequencing the most valuable type-strain genomes for metagenomic binning, comparative biology and taxonomic classification.</title>
        <authorList>
            <person name="Goeker M."/>
        </authorList>
    </citation>
    <scope>NUCLEOTIDE SEQUENCE [LARGE SCALE GENOMIC DNA]</scope>
    <source>
        <strain evidence="5 6">DSM 18063</strain>
    </source>
</reference>
<comment type="similarity">
    <text evidence="3">Belongs to the RuBisCO small chain family.</text>
</comment>
<dbReference type="RefSeq" id="WP_132462418.1">
    <property type="nucleotide sequence ID" value="NZ_SLXP01000007.1"/>
</dbReference>
<dbReference type="Proteomes" id="UP000294835">
    <property type="component" value="Unassembled WGS sequence"/>
</dbReference>
<evidence type="ECO:0000256" key="3">
    <source>
        <dbReference type="HAMAP-Rule" id="MF_00859"/>
    </source>
</evidence>
<keyword evidence="1 3" id="KW-0113">Calvin cycle</keyword>
<comment type="miscellaneous">
    <text evidence="3">The basic functional RuBisCO is composed of a large chain homodimer in a 'head-to-tail' conformation. In form I RuBisCO this homodimer is arranged in a barrel-like tetramer with the small subunits forming a tetrameric 'cap' on each end of the 'barrel'.</text>
</comment>
<proteinExistence type="inferred from homology"/>
<dbReference type="PANTHER" id="PTHR31262">
    <property type="entry name" value="RIBULOSE BISPHOSPHATE CARBOXYLASE SMALL CHAIN 1, CHLOROPLASTIC"/>
    <property type="match status" value="1"/>
</dbReference>